<gene>
    <name evidence="1" type="ORF">HHI36_005804</name>
</gene>
<name>A0ABD2NVG2_9CUCU</name>
<feature type="non-terminal residue" evidence="1">
    <location>
        <position position="1"/>
    </location>
</feature>
<protein>
    <submittedName>
        <fullName evidence="1">Uncharacterized protein</fullName>
    </submittedName>
</protein>
<evidence type="ECO:0000313" key="1">
    <source>
        <dbReference type="EMBL" id="KAL3282629.1"/>
    </source>
</evidence>
<dbReference type="AlphaFoldDB" id="A0ABD2NVG2"/>
<reference evidence="1 2" key="1">
    <citation type="journal article" date="2021" name="BMC Biol.">
        <title>Horizontally acquired antibacterial genes associated with adaptive radiation of ladybird beetles.</title>
        <authorList>
            <person name="Li H.S."/>
            <person name="Tang X.F."/>
            <person name="Huang Y.H."/>
            <person name="Xu Z.Y."/>
            <person name="Chen M.L."/>
            <person name="Du X.Y."/>
            <person name="Qiu B.Y."/>
            <person name="Chen P.T."/>
            <person name="Zhang W."/>
            <person name="Slipinski A."/>
            <person name="Escalona H.E."/>
            <person name="Waterhouse R.M."/>
            <person name="Zwick A."/>
            <person name="Pang H."/>
        </authorList>
    </citation>
    <scope>NUCLEOTIDE SEQUENCE [LARGE SCALE GENOMIC DNA]</scope>
    <source>
        <strain evidence="1">SYSU2018</strain>
    </source>
</reference>
<sequence>TETKNVDNMSAHLRIDNSEIEIIPAIKYLGFQVDDCLSFQHLTINTKITVYYAIVQPHFNYCASVYSFNIGQINTPESKCEDHIGGEAPNTYLFYVRNAWMDWSL</sequence>
<accession>A0ABD2NVG2</accession>
<keyword evidence="2" id="KW-1185">Reference proteome</keyword>
<comment type="caution">
    <text evidence="1">The sequence shown here is derived from an EMBL/GenBank/DDBJ whole genome shotgun (WGS) entry which is preliminary data.</text>
</comment>
<organism evidence="1 2">
    <name type="scientific">Cryptolaemus montrouzieri</name>
    <dbReference type="NCBI Taxonomy" id="559131"/>
    <lineage>
        <taxon>Eukaryota</taxon>
        <taxon>Metazoa</taxon>
        <taxon>Ecdysozoa</taxon>
        <taxon>Arthropoda</taxon>
        <taxon>Hexapoda</taxon>
        <taxon>Insecta</taxon>
        <taxon>Pterygota</taxon>
        <taxon>Neoptera</taxon>
        <taxon>Endopterygota</taxon>
        <taxon>Coleoptera</taxon>
        <taxon>Polyphaga</taxon>
        <taxon>Cucujiformia</taxon>
        <taxon>Coccinelloidea</taxon>
        <taxon>Coccinellidae</taxon>
        <taxon>Scymninae</taxon>
        <taxon>Scymnini</taxon>
        <taxon>Cryptolaemus</taxon>
    </lineage>
</organism>
<dbReference type="EMBL" id="JABFTP020000144">
    <property type="protein sequence ID" value="KAL3282629.1"/>
    <property type="molecule type" value="Genomic_DNA"/>
</dbReference>
<dbReference type="Proteomes" id="UP001516400">
    <property type="component" value="Unassembled WGS sequence"/>
</dbReference>
<proteinExistence type="predicted"/>
<evidence type="ECO:0000313" key="2">
    <source>
        <dbReference type="Proteomes" id="UP001516400"/>
    </source>
</evidence>